<sequence length="115" mass="13611">MDDSMEELPKSFSGRSKFERILTNNYLLANKFKSKKNEEVKKENDEEEACMLECGEGIGQISREVYEEEEDDGMTDIEEEIDLETERRRRRETSSRYRHIRNGNGNRRNRSSGRP</sequence>
<evidence type="ECO:0000313" key="2">
    <source>
        <dbReference type="EMBL" id="KAL2542553.1"/>
    </source>
</evidence>
<dbReference type="Proteomes" id="UP001604336">
    <property type="component" value="Unassembled WGS sequence"/>
</dbReference>
<feature type="compositionally biased region" description="Basic residues" evidence="1">
    <location>
        <begin position="96"/>
        <end position="115"/>
    </location>
</feature>
<keyword evidence="3" id="KW-1185">Reference proteome</keyword>
<dbReference type="AlphaFoldDB" id="A0ABD1W168"/>
<gene>
    <name evidence="2" type="ORF">Adt_03531</name>
</gene>
<reference evidence="3" key="1">
    <citation type="submission" date="2024-07" db="EMBL/GenBank/DDBJ databases">
        <title>Two chromosome-level genome assemblies of Korean endemic species Abeliophyllum distichum and Forsythia ovata (Oleaceae).</title>
        <authorList>
            <person name="Jang H."/>
        </authorList>
    </citation>
    <scope>NUCLEOTIDE SEQUENCE [LARGE SCALE GENOMIC DNA]</scope>
</reference>
<organism evidence="2 3">
    <name type="scientific">Abeliophyllum distichum</name>
    <dbReference type="NCBI Taxonomy" id="126358"/>
    <lineage>
        <taxon>Eukaryota</taxon>
        <taxon>Viridiplantae</taxon>
        <taxon>Streptophyta</taxon>
        <taxon>Embryophyta</taxon>
        <taxon>Tracheophyta</taxon>
        <taxon>Spermatophyta</taxon>
        <taxon>Magnoliopsida</taxon>
        <taxon>eudicotyledons</taxon>
        <taxon>Gunneridae</taxon>
        <taxon>Pentapetalae</taxon>
        <taxon>asterids</taxon>
        <taxon>lamiids</taxon>
        <taxon>Lamiales</taxon>
        <taxon>Oleaceae</taxon>
        <taxon>Forsythieae</taxon>
        <taxon>Abeliophyllum</taxon>
    </lineage>
</organism>
<feature type="region of interest" description="Disordered" evidence="1">
    <location>
        <begin position="67"/>
        <end position="115"/>
    </location>
</feature>
<feature type="compositionally biased region" description="Basic and acidic residues" evidence="1">
    <location>
        <begin position="84"/>
        <end position="95"/>
    </location>
</feature>
<protein>
    <submittedName>
        <fullName evidence="2">Uncharacterized protein</fullName>
    </submittedName>
</protein>
<dbReference type="EMBL" id="JBFOLK010000001">
    <property type="protein sequence ID" value="KAL2542553.1"/>
    <property type="molecule type" value="Genomic_DNA"/>
</dbReference>
<evidence type="ECO:0000256" key="1">
    <source>
        <dbReference type="SAM" id="MobiDB-lite"/>
    </source>
</evidence>
<accession>A0ABD1W168</accession>
<name>A0ABD1W168_9LAMI</name>
<proteinExistence type="predicted"/>
<feature type="compositionally biased region" description="Acidic residues" evidence="1">
    <location>
        <begin position="67"/>
        <end position="83"/>
    </location>
</feature>
<evidence type="ECO:0000313" key="3">
    <source>
        <dbReference type="Proteomes" id="UP001604336"/>
    </source>
</evidence>
<comment type="caution">
    <text evidence="2">The sequence shown here is derived from an EMBL/GenBank/DDBJ whole genome shotgun (WGS) entry which is preliminary data.</text>
</comment>